<keyword evidence="4 5" id="KW-0413">Isomerase</keyword>
<evidence type="ECO:0000256" key="3">
    <source>
        <dbReference type="ARBA" id="ARBA00023110"/>
    </source>
</evidence>
<gene>
    <name evidence="9" type="ORF">LU297_07990</name>
</gene>
<keyword evidence="3 5" id="KW-0697">Rotamase</keyword>
<dbReference type="RefSeq" id="WP_263075999.1">
    <property type="nucleotide sequence ID" value="NZ_CP089977.1"/>
</dbReference>
<dbReference type="GO" id="GO:0003755">
    <property type="term" value="F:peptidyl-prolyl cis-trans isomerase activity"/>
    <property type="evidence" value="ECO:0007669"/>
    <property type="project" value="UniProtKB-EC"/>
</dbReference>
<dbReference type="EMBL" id="CP089977">
    <property type="protein sequence ID" value="UXZ04513.1"/>
    <property type="molecule type" value="Genomic_DNA"/>
</dbReference>
<proteinExistence type="inferred from homology"/>
<accession>A0ABY6F357</accession>
<dbReference type="InterPro" id="IPR036944">
    <property type="entry name" value="PPIase_FKBP_N_sf"/>
</dbReference>
<dbReference type="InterPro" id="IPR001179">
    <property type="entry name" value="PPIase_FKBP_dom"/>
</dbReference>
<evidence type="ECO:0000259" key="8">
    <source>
        <dbReference type="PROSITE" id="PS50059"/>
    </source>
</evidence>
<dbReference type="PROSITE" id="PS50059">
    <property type="entry name" value="FKBP_PPIASE"/>
    <property type="match status" value="1"/>
</dbReference>
<dbReference type="Proteomes" id="UP001063782">
    <property type="component" value="Chromosome"/>
</dbReference>
<evidence type="ECO:0000256" key="4">
    <source>
        <dbReference type="ARBA" id="ARBA00023235"/>
    </source>
</evidence>
<evidence type="ECO:0000256" key="5">
    <source>
        <dbReference type="PROSITE-ProRule" id="PRU00277"/>
    </source>
</evidence>
<evidence type="ECO:0000313" key="9">
    <source>
        <dbReference type="EMBL" id="UXZ04513.1"/>
    </source>
</evidence>
<evidence type="ECO:0000256" key="2">
    <source>
        <dbReference type="ARBA" id="ARBA00006577"/>
    </source>
</evidence>
<dbReference type="Gene3D" id="1.10.287.460">
    <property type="entry name" value="Peptidyl-prolyl cis-trans isomerase, FKBP-type, N-terminal domain"/>
    <property type="match status" value="1"/>
</dbReference>
<comment type="similarity">
    <text evidence="2 6">Belongs to the FKBP-type PPIase family.</text>
</comment>
<feature type="domain" description="PPIase FKBP-type" evidence="8">
    <location>
        <begin position="138"/>
        <end position="223"/>
    </location>
</feature>
<feature type="chain" id="PRO_5045229005" description="Peptidyl-prolyl cis-trans isomerase" evidence="7">
    <location>
        <begin position="24"/>
        <end position="223"/>
    </location>
</feature>
<dbReference type="Gene3D" id="3.10.50.40">
    <property type="match status" value="1"/>
</dbReference>
<dbReference type="InterPro" id="IPR046357">
    <property type="entry name" value="PPIase_dom_sf"/>
</dbReference>
<feature type="signal peptide" evidence="7">
    <location>
        <begin position="1"/>
        <end position="23"/>
    </location>
</feature>
<evidence type="ECO:0000256" key="6">
    <source>
        <dbReference type="RuleBase" id="RU003915"/>
    </source>
</evidence>
<name>A0ABY6F357_9GAMM</name>
<sequence>MKLNSMFLCWCVMVGVASQVSHAKPTDDEIYAYTAVYGYLKEVATSDELKNYPEAVSQAVADAIAGKPSRYSDKQILIAMANIEQQRQQKQLEKINQNRIKGKQFLTQNAQQAGVITTKSGLQYKIIKQGNGKKPKANSVVTFHYEGRTIDGEMFDSSYVRSPMQAQLGKDLIQGLSEGLQYIRAGGEIELYIPDDLAYAQMATPLFDGGETLIFKVKLLEVK</sequence>
<dbReference type="EC" id="5.2.1.8" evidence="6"/>
<dbReference type="Pfam" id="PF01346">
    <property type="entry name" value="FKBP_N"/>
    <property type="match status" value="1"/>
</dbReference>
<protein>
    <recommendedName>
        <fullName evidence="6">Peptidyl-prolyl cis-trans isomerase</fullName>
        <ecNumber evidence="6">5.2.1.8</ecNumber>
    </recommendedName>
</protein>
<dbReference type="InterPro" id="IPR000774">
    <property type="entry name" value="PPIase_FKBP_N"/>
</dbReference>
<comment type="catalytic activity">
    <reaction evidence="1 5 6">
        <text>[protein]-peptidylproline (omega=180) = [protein]-peptidylproline (omega=0)</text>
        <dbReference type="Rhea" id="RHEA:16237"/>
        <dbReference type="Rhea" id="RHEA-COMP:10747"/>
        <dbReference type="Rhea" id="RHEA-COMP:10748"/>
        <dbReference type="ChEBI" id="CHEBI:83833"/>
        <dbReference type="ChEBI" id="CHEBI:83834"/>
        <dbReference type="EC" id="5.2.1.8"/>
    </reaction>
</comment>
<dbReference type="Pfam" id="PF00254">
    <property type="entry name" value="FKBP_C"/>
    <property type="match status" value="1"/>
</dbReference>
<keyword evidence="7" id="KW-0732">Signal</keyword>
<keyword evidence="10" id="KW-1185">Reference proteome</keyword>
<dbReference type="PANTHER" id="PTHR43811:SF19">
    <property type="entry name" value="39 KDA FK506-BINDING NUCLEAR PROTEIN"/>
    <property type="match status" value="1"/>
</dbReference>
<evidence type="ECO:0000313" key="10">
    <source>
        <dbReference type="Proteomes" id="UP001063782"/>
    </source>
</evidence>
<reference evidence="9" key="1">
    <citation type="submission" date="2021-12" db="EMBL/GenBank/DDBJ databases">
        <title>taxonomy of Moraxella sp. ZY201224.</title>
        <authorList>
            <person name="Li F."/>
        </authorList>
    </citation>
    <scope>NUCLEOTIDE SEQUENCE</scope>
    <source>
        <strain evidence="9">ZY201224</strain>
    </source>
</reference>
<evidence type="ECO:0000256" key="7">
    <source>
        <dbReference type="SAM" id="SignalP"/>
    </source>
</evidence>
<organism evidence="9 10">
    <name type="scientific">Moraxella nasicaprae</name>
    <dbReference type="NCBI Taxonomy" id="2904122"/>
    <lineage>
        <taxon>Bacteria</taxon>
        <taxon>Pseudomonadati</taxon>
        <taxon>Pseudomonadota</taxon>
        <taxon>Gammaproteobacteria</taxon>
        <taxon>Moraxellales</taxon>
        <taxon>Moraxellaceae</taxon>
        <taxon>Moraxella</taxon>
    </lineage>
</organism>
<dbReference type="PANTHER" id="PTHR43811">
    <property type="entry name" value="FKBP-TYPE PEPTIDYL-PROLYL CIS-TRANS ISOMERASE FKPA"/>
    <property type="match status" value="1"/>
</dbReference>
<dbReference type="SUPFAM" id="SSF54534">
    <property type="entry name" value="FKBP-like"/>
    <property type="match status" value="1"/>
</dbReference>
<evidence type="ECO:0000256" key="1">
    <source>
        <dbReference type="ARBA" id="ARBA00000971"/>
    </source>
</evidence>